<proteinExistence type="predicted"/>
<dbReference type="Proteomes" id="UP001442841">
    <property type="component" value="Chromosome"/>
</dbReference>
<dbReference type="GO" id="GO:0008237">
    <property type="term" value="F:metallopeptidase activity"/>
    <property type="evidence" value="ECO:0007669"/>
    <property type="project" value="UniProtKB-KW"/>
</dbReference>
<accession>A0ABZ3FKT7</accession>
<dbReference type="RefSeq" id="WP_425308068.1">
    <property type="nucleotide sequence ID" value="NZ_CP154795.1"/>
</dbReference>
<organism evidence="1 2">
    <name type="scientific">Ammonicoccus fulvus</name>
    <dbReference type="NCBI Taxonomy" id="3138240"/>
    <lineage>
        <taxon>Bacteria</taxon>
        <taxon>Bacillati</taxon>
        <taxon>Actinomycetota</taxon>
        <taxon>Actinomycetes</taxon>
        <taxon>Propionibacteriales</taxon>
        <taxon>Propionibacteriaceae</taxon>
        <taxon>Ammonicoccus</taxon>
    </lineage>
</organism>
<sequence>MTSAERTLPELDWSTAAATGVRLVRPGPRVDATHATKAVADLYQYAEQAQGLVRDTARIEAPTDTAPVRVVDRTAWLRCNVESLSGLLPVSERTTATGHITGAQIGAVLAWLSTKVLGQFDLFAPAEVAPGGRLLLVVPNIVAAENELGVDPADFRLWVCVHEETHRVQFTAYPWLRDYLRDHARIVAELTDVGAPGWQDLSRLISTRGGERLTLLDLLPDTVDVRSTIERVTAVMSVLEGHADVVMDRVGPRVIRSVGQIRRRFETRRDGRPGLDRLVRRLLGMDVKLAQYRDGATFCRHAINTVGIDGLNRVFESPETLPTLAELHEPALWVDRMGRTS</sequence>
<keyword evidence="1" id="KW-0482">Metalloprotease</keyword>
<keyword evidence="2" id="KW-1185">Reference proteome</keyword>
<dbReference type="Pfam" id="PF10103">
    <property type="entry name" value="Zincin_2"/>
    <property type="match status" value="1"/>
</dbReference>
<dbReference type="InterPro" id="IPR018766">
    <property type="entry name" value="Zinicin_2"/>
</dbReference>
<dbReference type="Gene3D" id="1.20.150.30">
    <property type="entry name" value="Zincin-like metallopeptidase, N-terminal domain"/>
    <property type="match status" value="1"/>
</dbReference>
<dbReference type="NCBIfam" id="TIGR03624">
    <property type="entry name" value="putative hydrolase"/>
    <property type="match status" value="1"/>
</dbReference>
<dbReference type="PANTHER" id="PTHR39420">
    <property type="match status" value="1"/>
</dbReference>
<gene>
    <name evidence="1" type="ORF">AADG42_04710</name>
</gene>
<protein>
    <submittedName>
        <fullName evidence="1">Zinc-dependent metalloprotease</fullName>
    </submittedName>
</protein>
<dbReference type="PANTHER" id="PTHR39420:SF1">
    <property type="entry name" value="HYDROLASE"/>
    <property type="match status" value="1"/>
</dbReference>
<name>A0ABZ3FKT7_9ACTN</name>
<dbReference type="SUPFAM" id="SSF55486">
    <property type="entry name" value="Metalloproteases ('zincins'), catalytic domain"/>
    <property type="match status" value="1"/>
</dbReference>
<dbReference type="InterPro" id="IPR042271">
    <property type="entry name" value="Zinicin_2_N"/>
</dbReference>
<keyword evidence="1" id="KW-0645">Protease</keyword>
<dbReference type="NCBIfam" id="TIGR03883">
    <property type="entry name" value="DUF2342_F420"/>
    <property type="match status" value="1"/>
</dbReference>
<keyword evidence="1" id="KW-0378">Hydrolase</keyword>
<reference evidence="1 2" key="1">
    <citation type="submission" date="2024-04" db="EMBL/GenBank/DDBJ databases">
        <title>Isolation of an actinomycete strain from pig manure.</title>
        <authorList>
            <person name="Gong T."/>
            <person name="Yu Z."/>
            <person name="An M."/>
            <person name="Wei C."/>
            <person name="Yang W."/>
            <person name="Liu L."/>
        </authorList>
    </citation>
    <scope>NUCLEOTIDE SEQUENCE [LARGE SCALE GENOMIC DNA]</scope>
    <source>
        <strain evidence="1 2">ZF39</strain>
    </source>
</reference>
<dbReference type="EMBL" id="CP154795">
    <property type="protein sequence ID" value="XAN06637.1"/>
    <property type="molecule type" value="Genomic_DNA"/>
</dbReference>
<dbReference type="InterPro" id="IPR022454">
    <property type="entry name" value="CHP03883_F420-assoc"/>
</dbReference>
<evidence type="ECO:0000313" key="1">
    <source>
        <dbReference type="EMBL" id="XAN06637.1"/>
    </source>
</evidence>
<evidence type="ECO:0000313" key="2">
    <source>
        <dbReference type="Proteomes" id="UP001442841"/>
    </source>
</evidence>